<dbReference type="RefSeq" id="WP_055551438.1">
    <property type="nucleotide sequence ID" value="NZ_CP023699.1"/>
</dbReference>
<sequence length="253" mass="26822">MIRWAYAFIDRPRDRFPEAYAFWAAVTGARLSAFRGPDGEFVTLLPKGGGDAHLKAQAVGGSGGAHLDLAVDDLTAAAAQARALGADPVHAEDDLEVLRSPGGQLFCLVPWNGESTRPAPVAGPDGATARLDQVCLDTAPEAFDVEVAFWTALTGWESAAGRHPEFHALRPPANLPVRILLQRLGTPGASVAAHLDLACSDVDAVRTWHEGHGAEFVSRGAAWLVMRDPAGGTYCLTEREPWTGDVPSRRSAG</sequence>
<dbReference type="InterPro" id="IPR037523">
    <property type="entry name" value="VOC_core"/>
</dbReference>
<gene>
    <name evidence="2" type="ORF">CP970_03060</name>
</gene>
<dbReference type="SUPFAM" id="SSF54593">
    <property type="entry name" value="Glyoxalase/Bleomycin resistance protein/Dihydroxybiphenyl dioxygenase"/>
    <property type="match status" value="2"/>
</dbReference>
<dbReference type="PANTHER" id="PTHR35908">
    <property type="entry name" value="HYPOTHETICAL FUSION PROTEIN"/>
    <property type="match status" value="1"/>
</dbReference>
<dbReference type="PANTHER" id="PTHR35908:SF1">
    <property type="entry name" value="CONSERVED PROTEIN"/>
    <property type="match status" value="1"/>
</dbReference>
<keyword evidence="3" id="KW-1185">Reference proteome</keyword>
<name>A0A5J6G8A5_STRKN</name>
<dbReference type="EMBL" id="CP023699">
    <property type="protein sequence ID" value="QEU90021.1"/>
    <property type="molecule type" value="Genomic_DNA"/>
</dbReference>
<dbReference type="PROSITE" id="PS51819">
    <property type="entry name" value="VOC"/>
    <property type="match status" value="1"/>
</dbReference>
<evidence type="ECO:0000259" key="1">
    <source>
        <dbReference type="PROSITE" id="PS51819"/>
    </source>
</evidence>
<dbReference type="OrthoDB" id="3286168at2"/>
<dbReference type="Pfam" id="PF18029">
    <property type="entry name" value="Glyoxalase_6"/>
    <property type="match status" value="2"/>
</dbReference>
<evidence type="ECO:0000313" key="3">
    <source>
        <dbReference type="Proteomes" id="UP000325529"/>
    </source>
</evidence>
<organism evidence="2 3">
    <name type="scientific">Streptomyces kanamyceticus</name>
    <dbReference type="NCBI Taxonomy" id="1967"/>
    <lineage>
        <taxon>Bacteria</taxon>
        <taxon>Bacillati</taxon>
        <taxon>Actinomycetota</taxon>
        <taxon>Actinomycetes</taxon>
        <taxon>Kitasatosporales</taxon>
        <taxon>Streptomycetaceae</taxon>
        <taxon>Streptomyces</taxon>
    </lineage>
</organism>
<dbReference type="KEGG" id="ska:CP970_03060"/>
<protein>
    <submittedName>
        <fullName evidence="2">VOC family protein</fullName>
    </submittedName>
</protein>
<evidence type="ECO:0000313" key="2">
    <source>
        <dbReference type="EMBL" id="QEU90021.1"/>
    </source>
</evidence>
<accession>A0A5J6G8A5</accession>
<dbReference type="Proteomes" id="UP000325529">
    <property type="component" value="Chromosome"/>
</dbReference>
<dbReference type="Gene3D" id="3.10.180.10">
    <property type="entry name" value="2,3-Dihydroxybiphenyl 1,2-Dioxygenase, domain 1"/>
    <property type="match status" value="2"/>
</dbReference>
<feature type="domain" description="VOC" evidence="1">
    <location>
        <begin position="5"/>
        <end position="134"/>
    </location>
</feature>
<reference evidence="2 3" key="1">
    <citation type="submission" date="2017-09" db="EMBL/GenBank/DDBJ databases">
        <authorList>
            <person name="Lee N."/>
            <person name="Cho B.-K."/>
        </authorList>
    </citation>
    <scope>NUCLEOTIDE SEQUENCE [LARGE SCALE GENOMIC DNA]</scope>
    <source>
        <strain evidence="2 3">ATCC 12853</strain>
    </source>
</reference>
<proteinExistence type="predicted"/>
<dbReference type="InterPro" id="IPR041581">
    <property type="entry name" value="Glyoxalase_6"/>
</dbReference>
<dbReference type="AlphaFoldDB" id="A0A5J6G8A5"/>
<dbReference type="InterPro" id="IPR029068">
    <property type="entry name" value="Glyas_Bleomycin-R_OHBP_Dase"/>
</dbReference>